<protein>
    <submittedName>
        <fullName evidence="2">DUF3810 domain-containing protein</fullName>
    </submittedName>
</protein>
<dbReference type="EMBL" id="CP078093">
    <property type="protein sequence ID" value="QXM06174.1"/>
    <property type="molecule type" value="Genomic_DNA"/>
</dbReference>
<keyword evidence="1" id="KW-0812">Transmembrane</keyword>
<dbReference type="InterPro" id="IPR024294">
    <property type="entry name" value="DUF3810"/>
</dbReference>
<proteinExistence type="predicted"/>
<feature type="transmembrane region" description="Helical" evidence="1">
    <location>
        <begin position="47"/>
        <end position="72"/>
    </location>
</feature>
<evidence type="ECO:0000313" key="3">
    <source>
        <dbReference type="Proteomes" id="UP000886818"/>
    </source>
</evidence>
<feature type="transmembrane region" description="Helical" evidence="1">
    <location>
        <begin position="93"/>
        <end position="117"/>
    </location>
</feature>
<sequence>MKKTIYTKFLFILLIPITSSLFHIASLHPQLIETVYANIIYKQIMQILSSITGIFPFSLAEFLVISLIFFFIKMFIQTILCFIKNKNQRKFTILNCIGNMIVFVSIIYFVFIMIWGFNYCRLPFSKIANLEIKPSTVQELEILCNHLIEKANDLRSQVIENKDGIMMLPKGSSDVFLRASKGYEKAANIYPELGRKYGRPKRITFSHLMSYTGIAGIYCPFTGEANVNTAISDSSIPSTACHEMAHQRGFSREDEANYIAYLTCSMHPDKDFQYSGTLLALIHSMNALYKVDLKKYKKLQEKYSEGLKRDLSYLRSFWQQYKGPIERTSTRLNNAYLKANHQKDGVHSYGRMVDLLLAENRLKMTK</sequence>
<organism evidence="2 3">
    <name type="scientific">Crassaminicella indica</name>
    <dbReference type="NCBI Taxonomy" id="2855394"/>
    <lineage>
        <taxon>Bacteria</taxon>
        <taxon>Bacillati</taxon>
        <taxon>Bacillota</taxon>
        <taxon>Clostridia</taxon>
        <taxon>Eubacteriales</taxon>
        <taxon>Clostridiaceae</taxon>
        <taxon>Crassaminicella</taxon>
    </lineage>
</organism>
<gene>
    <name evidence="2" type="ORF">KVH43_12635</name>
</gene>
<keyword evidence="1" id="KW-1133">Transmembrane helix</keyword>
<accession>A0ABX8RCJ9</accession>
<evidence type="ECO:0000256" key="1">
    <source>
        <dbReference type="SAM" id="Phobius"/>
    </source>
</evidence>
<dbReference type="RefSeq" id="WP_218282871.1">
    <property type="nucleotide sequence ID" value="NZ_CP078093.1"/>
</dbReference>
<dbReference type="Pfam" id="PF12725">
    <property type="entry name" value="DUF3810"/>
    <property type="match status" value="1"/>
</dbReference>
<evidence type="ECO:0000313" key="2">
    <source>
        <dbReference type="EMBL" id="QXM06174.1"/>
    </source>
</evidence>
<name>A0ABX8RCJ9_9CLOT</name>
<dbReference type="Proteomes" id="UP000886818">
    <property type="component" value="Chromosome"/>
</dbReference>
<reference evidence="2" key="1">
    <citation type="submission" date="2021-07" db="EMBL/GenBank/DDBJ databases">
        <title>Complete genome sequence of Crassaminicella sp. 143-21, isolated from a deep-sea hydrothermal vent.</title>
        <authorList>
            <person name="Li X."/>
        </authorList>
    </citation>
    <scope>NUCLEOTIDE SEQUENCE</scope>
    <source>
        <strain evidence="2">143-21</strain>
    </source>
</reference>
<keyword evidence="1" id="KW-0472">Membrane</keyword>
<keyword evidence="3" id="KW-1185">Reference proteome</keyword>